<dbReference type="Gramene" id="Os04t0640750-00">
    <property type="protein sequence ID" value="Os04t0640750-00"/>
    <property type="gene ID" value="Os04g0640750"/>
</dbReference>
<protein>
    <submittedName>
        <fullName evidence="2">Os04g0640750 protein</fullName>
    </submittedName>
</protein>
<dbReference type="InParanoid" id="A0A0P0WFP8"/>
<accession>A0A0P0WFP8</accession>
<evidence type="ECO:0000313" key="3">
    <source>
        <dbReference type="Proteomes" id="UP000059680"/>
    </source>
</evidence>
<sequence length="226" mass="24762">MIGLAYHGVEGVALDALPVVDVVCGVVLAAGGDLERVAAAAGVLEAGDVADGVLAGEQRVLAGRLLAASPPRVAEDVDVGAPEREPGQPDVVHRPRLRRHHLQKSEHIAHRGGGEDGLREAGGAGDERREAGAGADVGDAVQRLRPPLVRRDPQPRQRRLLVHQEPHLLRQRQPPQQVRRPRRAALRPVAEPVPGHRRVRRVAREHRRLRPRHIIAPHHRHRHHHG</sequence>
<proteinExistence type="predicted"/>
<reference evidence="3" key="1">
    <citation type="journal article" date="2005" name="Nature">
        <title>The map-based sequence of the rice genome.</title>
        <authorList>
            <consortium name="International rice genome sequencing project (IRGSP)"/>
            <person name="Matsumoto T."/>
            <person name="Wu J."/>
            <person name="Kanamori H."/>
            <person name="Katayose Y."/>
            <person name="Fujisawa M."/>
            <person name="Namiki N."/>
            <person name="Mizuno H."/>
            <person name="Yamamoto K."/>
            <person name="Antonio B.A."/>
            <person name="Baba T."/>
            <person name="Sakata K."/>
            <person name="Nagamura Y."/>
            <person name="Aoki H."/>
            <person name="Arikawa K."/>
            <person name="Arita K."/>
            <person name="Bito T."/>
            <person name="Chiden Y."/>
            <person name="Fujitsuka N."/>
            <person name="Fukunaka R."/>
            <person name="Hamada M."/>
            <person name="Harada C."/>
            <person name="Hayashi A."/>
            <person name="Hijishita S."/>
            <person name="Honda M."/>
            <person name="Hosokawa S."/>
            <person name="Ichikawa Y."/>
            <person name="Idonuma A."/>
            <person name="Iijima M."/>
            <person name="Ikeda M."/>
            <person name="Ikeno M."/>
            <person name="Ito K."/>
            <person name="Ito S."/>
            <person name="Ito T."/>
            <person name="Ito Y."/>
            <person name="Ito Y."/>
            <person name="Iwabuchi A."/>
            <person name="Kamiya K."/>
            <person name="Karasawa W."/>
            <person name="Kurita K."/>
            <person name="Katagiri S."/>
            <person name="Kikuta A."/>
            <person name="Kobayashi H."/>
            <person name="Kobayashi N."/>
            <person name="Machita K."/>
            <person name="Maehara T."/>
            <person name="Masukawa M."/>
            <person name="Mizubayashi T."/>
            <person name="Mukai Y."/>
            <person name="Nagasaki H."/>
            <person name="Nagata Y."/>
            <person name="Naito S."/>
            <person name="Nakashima M."/>
            <person name="Nakama Y."/>
            <person name="Nakamichi Y."/>
            <person name="Nakamura M."/>
            <person name="Meguro A."/>
            <person name="Negishi M."/>
            <person name="Ohta I."/>
            <person name="Ohta T."/>
            <person name="Okamoto M."/>
            <person name="Ono N."/>
            <person name="Saji S."/>
            <person name="Sakaguchi M."/>
            <person name="Sakai K."/>
            <person name="Shibata M."/>
            <person name="Shimokawa T."/>
            <person name="Song J."/>
            <person name="Takazaki Y."/>
            <person name="Terasawa K."/>
            <person name="Tsugane M."/>
            <person name="Tsuji K."/>
            <person name="Ueda S."/>
            <person name="Waki K."/>
            <person name="Yamagata H."/>
            <person name="Yamamoto M."/>
            <person name="Yamamoto S."/>
            <person name="Yamane H."/>
            <person name="Yoshiki S."/>
            <person name="Yoshihara R."/>
            <person name="Yukawa K."/>
            <person name="Zhong H."/>
            <person name="Yano M."/>
            <person name="Yuan Q."/>
            <person name="Ouyang S."/>
            <person name="Liu J."/>
            <person name="Jones K.M."/>
            <person name="Gansberger K."/>
            <person name="Moffat K."/>
            <person name="Hill J."/>
            <person name="Bera J."/>
            <person name="Fadrosh D."/>
            <person name="Jin S."/>
            <person name="Johri S."/>
            <person name="Kim M."/>
            <person name="Overton L."/>
            <person name="Reardon M."/>
            <person name="Tsitrin T."/>
            <person name="Vuong H."/>
            <person name="Weaver B."/>
            <person name="Ciecko A."/>
            <person name="Tallon L."/>
            <person name="Jackson J."/>
            <person name="Pai G."/>
            <person name="Aken S.V."/>
            <person name="Utterback T."/>
            <person name="Reidmuller S."/>
            <person name="Feldblyum T."/>
            <person name="Hsiao J."/>
            <person name="Zismann V."/>
            <person name="Iobst S."/>
            <person name="de Vazeille A.R."/>
            <person name="Buell C.R."/>
            <person name="Ying K."/>
            <person name="Li Y."/>
            <person name="Lu T."/>
            <person name="Huang Y."/>
            <person name="Zhao Q."/>
            <person name="Feng Q."/>
            <person name="Zhang L."/>
            <person name="Zhu J."/>
            <person name="Weng Q."/>
            <person name="Mu J."/>
            <person name="Lu Y."/>
            <person name="Fan D."/>
            <person name="Liu Y."/>
            <person name="Guan J."/>
            <person name="Zhang Y."/>
            <person name="Yu S."/>
            <person name="Liu X."/>
            <person name="Zhang Y."/>
            <person name="Hong G."/>
            <person name="Han B."/>
            <person name="Choisne N."/>
            <person name="Demange N."/>
            <person name="Orjeda G."/>
            <person name="Samain S."/>
            <person name="Cattolico L."/>
            <person name="Pelletier E."/>
            <person name="Couloux A."/>
            <person name="Segurens B."/>
            <person name="Wincker P."/>
            <person name="D'Hont A."/>
            <person name="Scarpelli C."/>
            <person name="Weissenbach J."/>
            <person name="Salanoubat M."/>
            <person name="Quetier F."/>
            <person name="Yu Y."/>
            <person name="Kim H.R."/>
            <person name="Rambo T."/>
            <person name="Currie J."/>
            <person name="Collura K."/>
            <person name="Luo M."/>
            <person name="Yang T."/>
            <person name="Ammiraju J.S.S."/>
            <person name="Engler F."/>
            <person name="Soderlund C."/>
            <person name="Wing R.A."/>
            <person name="Palmer L.E."/>
            <person name="de la Bastide M."/>
            <person name="Spiegel L."/>
            <person name="Nascimento L."/>
            <person name="Zutavern T."/>
            <person name="O'Shaughnessy A."/>
            <person name="Dike S."/>
            <person name="Dedhia N."/>
            <person name="Preston R."/>
            <person name="Balija V."/>
            <person name="McCombie W.R."/>
            <person name="Chow T."/>
            <person name="Chen H."/>
            <person name="Chung M."/>
            <person name="Chen C."/>
            <person name="Shaw J."/>
            <person name="Wu H."/>
            <person name="Hsiao K."/>
            <person name="Chao Y."/>
            <person name="Chu M."/>
            <person name="Cheng C."/>
            <person name="Hour A."/>
            <person name="Lee P."/>
            <person name="Lin S."/>
            <person name="Lin Y."/>
            <person name="Liou J."/>
            <person name="Liu S."/>
            <person name="Hsing Y."/>
            <person name="Raghuvanshi S."/>
            <person name="Mohanty A."/>
            <person name="Bharti A.K."/>
            <person name="Gaur A."/>
            <person name="Gupta V."/>
            <person name="Kumar D."/>
            <person name="Ravi V."/>
            <person name="Vij S."/>
            <person name="Kapur A."/>
            <person name="Khurana P."/>
            <person name="Khurana P."/>
            <person name="Khurana J.P."/>
            <person name="Tyagi A.K."/>
            <person name="Gaikwad K."/>
            <person name="Singh A."/>
            <person name="Dalal V."/>
            <person name="Srivastava S."/>
            <person name="Dixit A."/>
            <person name="Pal A.K."/>
            <person name="Ghazi I.A."/>
            <person name="Yadav M."/>
            <person name="Pandit A."/>
            <person name="Bhargava A."/>
            <person name="Sureshbabu K."/>
            <person name="Batra K."/>
            <person name="Sharma T.R."/>
            <person name="Mohapatra T."/>
            <person name="Singh N.K."/>
            <person name="Messing J."/>
            <person name="Nelson A.B."/>
            <person name="Fuks G."/>
            <person name="Kavchok S."/>
            <person name="Keizer G."/>
            <person name="Linton E."/>
            <person name="Llaca V."/>
            <person name="Song R."/>
            <person name="Tanyolac B."/>
            <person name="Young S."/>
            <person name="Ho-Il K."/>
            <person name="Hahn J.H."/>
            <person name="Sangsakoo G."/>
            <person name="Vanavichit A."/>
            <person name="de Mattos Luiz.A.T."/>
            <person name="Zimmer P.D."/>
            <person name="Malone G."/>
            <person name="Dellagostin O."/>
            <person name="de Oliveira A.C."/>
            <person name="Bevan M."/>
            <person name="Bancroft I."/>
            <person name="Minx P."/>
            <person name="Cordum H."/>
            <person name="Wilson R."/>
            <person name="Cheng Z."/>
            <person name="Jin W."/>
            <person name="Jiang J."/>
            <person name="Leong S.A."/>
            <person name="Iwama H."/>
            <person name="Gojobori T."/>
            <person name="Itoh T."/>
            <person name="Niimura Y."/>
            <person name="Fujii Y."/>
            <person name="Habara T."/>
            <person name="Sakai H."/>
            <person name="Sato Y."/>
            <person name="Wilson G."/>
            <person name="Kumar K."/>
            <person name="McCouch S."/>
            <person name="Juretic N."/>
            <person name="Hoen D."/>
            <person name="Wright S."/>
            <person name="Bruskiewich R."/>
            <person name="Bureau T."/>
            <person name="Miyao A."/>
            <person name="Hirochika H."/>
            <person name="Nishikawa T."/>
            <person name="Kadowaki K."/>
            <person name="Sugiura M."/>
            <person name="Burr B."/>
            <person name="Sasaki T."/>
        </authorList>
    </citation>
    <scope>NUCLEOTIDE SEQUENCE [LARGE SCALE GENOMIC DNA]</scope>
    <source>
        <strain evidence="3">cv. Nipponbare</strain>
    </source>
</reference>
<feature type="compositionally biased region" description="Basic and acidic residues" evidence="1">
    <location>
        <begin position="105"/>
        <end position="131"/>
    </location>
</feature>
<evidence type="ECO:0000256" key="1">
    <source>
        <dbReference type="SAM" id="MobiDB-lite"/>
    </source>
</evidence>
<feature type="non-terminal residue" evidence="2">
    <location>
        <position position="226"/>
    </location>
</feature>
<dbReference type="PaxDb" id="39947-A0A0P0WFP8"/>
<feature type="compositionally biased region" description="Low complexity" evidence="1">
    <location>
        <begin position="132"/>
        <end position="147"/>
    </location>
</feature>
<feature type="region of interest" description="Disordered" evidence="1">
    <location>
        <begin position="105"/>
        <end position="189"/>
    </location>
</feature>
<dbReference type="AlphaFoldDB" id="A0A0P0WFP8"/>
<gene>
    <name evidence="2" type="ordered locus">Os04g0640750</name>
    <name evidence="2" type="ORF">OSNPB_040640750</name>
</gene>
<reference evidence="2 3" key="3">
    <citation type="journal article" date="2013" name="Rice">
        <title>Improvement of the Oryza sativa Nipponbare reference genome using next generation sequence and optical map data.</title>
        <authorList>
            <person name="Kawahara Y."/>
            <person name="de la Bastide M."/>
            <person name="Hamilton J.P."/>
            <person name="Kanamori H."/>
            <person name="McCombie W.R."/>
            <person name="Ouyang S."/>
            <person name="Schwartz D.C."/>
            <person name="Tanaka T."/>
            <person name="Wu J."/>
            <person name="Zhou S."/>
            <person name="Childs K.L."/>
            <person name="Davidson R.M."/>
            <person name="Lin H."/>
            <person name="Quesada-Ocampo L."/>
            <person name="Vaillancourt B."/>
            <person name="Sakai H."/>
            <person name="Lee S.S."/>
            <person name="Kim J."/>
            <person name="Numa H."/>
            <person name="Itoh T."/>
            <person name="Buell C.R."/>
            <person name="Matsumoto T."/>
        </authorList>
    </citation>
    <scope>NUCLEOTIDE SEQUENCE [LARGE SCALE GENOMIC DNA]</scope>
    <source>
        <strain evidence="3">cv. Nipponbare</strain>
    </source>
</reference>
<dbReference type="Proteomes" id="UP000059680">
    <property type="component" value="Chromosome 4"/>
</dbReference>
<feature type="region of interest" description="Disordered" evidence="1">
    <location>
        <begin position="72"/>
        <end position="91"/>
    </location>
</feature>
<evidence type="ECO:0000313" key="2">
    <source>
        <dbReference type="EMBL" id="BAS91255.1"/>
    </source>
</evidence>
<organism evidence="2 3">
    <name type="scientific">Oryza sativa subsp. japonica</name>
    <name type="common">Rice</name>
    <dbReference type="NCBI Taxonomy" id="39947"/>
    <lineage>
        <taxon>Eukaryota</taxon>
        <taxon>Viridiplantae</taxon>
        <taxon>Streptophyta</taxon>
        <taxon>Embryophyta</taxon>
        <taxon>Tracheophyta</taxon>
        <taxon>Spermatophyta</taxon>
        <taxon>Magnoliopsida</taxon>
        <taxon>Liliopsida</taxon>
        <taxon>Poales</taxon>
        <taxon>Poaceae</taxon>
        <taxon>BOP clade</taxon>
        <taxon>Oryzoideae</taxon>
        <taxon>Oryzeae</taxon>
        <taxon>Oryzinae</taxon>
        <taxon>Oryza</taxon>
        <taxon>Oryza sativa</taxon>
    </lineage>
</organism>
<dbReference type="EMBL" id="AP014960">
    <property type="protein sequence ID" value="BAS91255.1"/>
    <property type="molecule type" value="Genomic_DNA"/>
</dbReference>
<name>A0A0P0WFP8_ORYSJ</name>
<keyword evidence="3" id="KW-1185">Reference proteome</keyword>
<feature type="compositionally biased region" description="Basic and acidic residues" evidence="1">
    <location>
        <begin position="81"/>
        <end position="91"/>
    </location>
</feature>
<reference evidence="2 3" key="2">
    <citation type="journal article" date="2013" name="Plant Cell Physiol.">
        <title>Rice Annotation Project Database (RAP-DB): an integrative and interactive database for rice genomics.</title>
        <authorList>
            <person name="Sakai H."/>
            <person name="Lee S.S."/>
            <person name="Tanaka T."/>
            <person name="Numa H."/>
            <person name="Kim J."/>
            <person name="Kawahara Y."/>
            <person name="Wakimoto H."/>
            <person name="Yang C.C."/>
            <person name="Iwamoto M."/>
            <person name="Abe T."/>
            <person name="Yamada Y."/>
            <person name="Muto A."/>
            <person name="Inokuchi H."/>
            <person name="Ikemura T."/>
            <person name="Matsumoto T."/>
            <person name="Sasaki T."/>
            <person name="Itoh T."/>
        </authorList>
    </citation>
    <scope>NUCLEOTIDE SEQUENCE [LARGE SCALE GENOMIC DNA]</scope>
    <source>
        <strain evidence="3">cv. Nipponbare</strain>
    </source>
</reference>